<accession>A0A7Y9E2J1</accession>
<dbReference type="PROSITE" id="PS51318">
    <property type="entry name" value="TAT"/>
    <property type="match status" value="1"/>
</dbReference>
<organism evidence="2 3">
    <name type="scientific">Actinomycetospora corticicola</name>
    <dbReference type="NCBI Taxonomy" id="663602"/>
    <lineage>
        <taxon>Bacteria</taxon>
        <taxon>Bacillati</taxon>
        <taxon>Actinomycetota</taxon>
        <taxon>Actinomycetes</taxon>
        <taxon>Pseudonocardiales</taxon>
        <taxon>Pseudonocardiaceae</taxon>
        <taxon>Actinomycetospora</taxon>
    </lineage>
</organism>
<evidence type="ECO:0000313" key="2">
    <source>
        <dbReference type="EMBL" id="NYD39707.1"/>
    </source>
</evidence>
<dbReference type="Proteomes" id="UP000535890">
    <property type="component" value="Unassembled WGS sequence"/>
</dbReference>
<reference evidence="2 3" key="1">
    <citation type="submission" date="2020-07" db="EMBL/GenBank/DDBJ databases">
        <title>Sequencing the genomes of 1000 actinobacteria strains.</title>
        <authorList>
            <person name="Klenk H.-P."/>
        </authorList>
    </citation>
    <scope>NUCLEOTIDE SEQUENCE [LARGE SCALE GENOMIC DNA]</scope>
    <source>
        <strain evidence="2 3">DSM 45772</strain>
    </source>
</reference>
<name>A0A7Y9E2J1_9PSEU</name>
<keyword evidence="3" id="KW-1185">Reference proteome</keyword>
<evidence type="ECO:0008006" key="4">
    <source>
        <dbReference type="Google" id="ProtNLM"/>
    </source>
</evidence>
<keyword evidence="1" id="KW-0732">Signal</keyword>
<feature type="signal peptide" evidence="1">
    <location>
        <begin position="1"/>
        <end position="28"/>
    </location>
</feature>
<dbReference type="InterPro" id="IPR006311">
    <property type="entry name" value="TAT_signal"/>
</dbReference>
<dbReference type="AlphaFoldDB" id="A0A7Y9E2J1"/>
<sequence>MPPDAAPLRSRRAALGVLAAGLAVPALAACSSGHHHAEAAVASATVGAPRPGTTIMIVRHAEKPAGSTKGVDADGSADEEGLTARGWSRAGALATLFAPLVGPVRAGLVRPTALLASDPGSDGSRRPEQTLTEVSATLRLPVSATIRKSDHAGIAAALVAAGGAPLVAWQHQDIPGIVAALGTVAPTPPAVWPGDRFDVVWILRAQGDGWSFTQVPQLLLAGDSPEPITTAGPGGDDD</sequence>
<proteinExistence type="predicted"/>
<protein>
    <recommendedName>
        <fullName evidence="4">Histidine phosphatase family protein</fullName>
    </recommendedName>
</protein>
<evidence type="ECO:0000256" key="1">
    <source>
        <dbReference type="SAM" id="SignalP"/>
    </source>
</evidence>
<dbReference type="EMBL" id="JACCBN010000001">
    <property type="protein sequence ID" value="NYD39707.1"/>
    <property type="molecule type" value="Genomic_DNA"/>
</dbReference>
<dbReference type="RefSeq" id="WP_179796989.1">
    <property type="nucleotide sequence ID" value="NZ_BAABHP010000032.1"/>
</dbReference>
<comment type="caution">
    <text evidence="2">The sequence shown here is derived from an EMBL/GenBank/DDBJ whole genome shotgun (WGS) entry which is preliminary data.</text>
</comment>
<evidence type="ECO:0000313" key="3">
    <source>
        <dbReference type="Proteomes" id="UP000535890"/>
    </source>
</evidence>
<feature type="chain" id="PRO_5039369325" description="Histidine phosphatase family protein" evidence="1">
    <location>
        <begin position="29"/>
        <end position="238"/>
    </location>
</feature>
<gene>
    <name evidence="2" type="ORF">BJ983_005809</name>
</gene>